<accession>A0A6I6GEB1</accession>
<dbReference type="Pfam" id="PF14054">
    <property type="entry name" value="DUF4249"/>
    <property type="match status" value="1"/>
</dbReference>
<proteinExistence type="predicted"/>
<dbReference type="Proteomes" id="UP000426027">
    <property type="component" value="Chromosome"/>
</dbReference>
<reference evidence="1 2" key="1">
    <citation type="submission" date="2019-11" db="EMBL/GenBank/DDBJ databases">
        <authorList>
            <person name="Im W.T."/>
        </authorList>
    </citation>
    <scope>NUCLEOTIDE SEQUENCE [LARGE SCALE GENOMIC DNA]</scope>
    <source>
        <strain evidence="1 2">SB-02</strain>
    </source>
</reference>
<dbReference type="EMBL" id="CP046566">
    <property type="protein sequence ID" value="QGW28710.1"/>
    <property type="molecule type" value="Genomic_DNA"/>
</dbReference>
<evidence type="ECO:0000313" key="2">
    <source>
        <dbReference type="Proteomes" id="UP000426027"/>
    </source>
</evidence>
<name>A0A6I6GEB1_9BACT</name>
<sequence>MFLSHFHTRGFTLLLAAFAVTFISCEKAVDIIPSNLDPVVVVEGTIENNQPPVVVLTRSLAFFEQLSAQDFANSFVRNANVFVSDGSRRVRLTEYRRQVGNANFYFYSLDSTNPAQLMIGRLNTSYKLEIEADGKLYTANTSIPDISRKVDSLWWQKAPGNKDSTLAVVFSRVTDPKGYGNYIRYFTSVNDSAFLPGSNSVFDDKFVDGTTYDIQVFRGFNRNVEFDPETFGFFKRGESVKVKMSNIDKATYDFWRTWEQNQSNVGNPFGVPVKVLSNLSAGATGIFAGYASQITSINIPK</sequence>
<keyword evidence="2" id="KW-1185">Reference proteome</keyword>
<evidence type="ECO:0000313" key="1">
    <source>
        <dbReference type="EMBL" id="QGW28710.1"/>
    </source>
</evidence>
<dbReference type="RefSeq" id="WP_157479063.1">
    <property type="nucleotide sequence ID" value="NZ_CP046566.1"/>
</dbReference>
<dbReference type="KEGG" id="fls:GLV81_11915"/>
<protein>
    <submittedName>
        <fullName evidence="1">DUF4249 family protein</fullName>
    </submittedName>
</protein>
<dbReference type="InterPro" id="IPR025345">
    <property type="entry name" value="DUF4249"/>
</dbReference>
<gene>
    <name evidence="1" type="ORF">GLV81_11915</name>
</gene>
<organism evidence="1 2">
    <name type="scientific">Phnomibacter ginsenosidimutans</name>
    <dbReference type="NCBI Taxonomy" id="2676868"/>
    <lineage>
        <taxon>Bacteria</taxon>
        <taxon>Pseudomonadati</taxon>
        <taxon>Bacteroidota</taxon>
        <taxon>Chitinophagia</taxon>
        <taxon>Chitinophagales</taxon>
        <taxon>Chitinophagaceae</taxon>
        <taxon>Phnomibacter</taxon>
    </lineage>
</organism>
<dbReference type="AlphaFoldDB" id="A0A6I6GEB1"/>